<proteinExistence type="predicted"/>
<comment type="caution">
    <text evidence="1">The sequence shown here is derived from an EMBL/GenBank/DDBJ whole genome shotgun (WGS) entry which is preliminary data.</text>
</comment>
<organism evidence="1 2">
    <name type="scientific">[Myrmecia] bisecta</name>
    <dbReference type="NCBI Taxonomy" id="41462"/>
    <lineage>
        <taxon>Eukaryota</taxon>
        <taxon>Viridiplantae</taxon>
        <taxon>Chlorophyta</taxon>
        <taxon>core chlorophytes</taxon>
        <taxon>Trebouxiophyceae</taxon>
        <taxon>Trebouxiales</taxon>
        <taxon>Trebouxiaceae</taxon>
        <taxon>Myrmecia</taxon>
    </lineage>
</organism>
<dbReference type="AlphaFoldDB" id="A0AAW1R8G2"/>
<protein>
    <submittedName>
        <fullName evidence="1">Uncharacterized protein</fullName>
    </submittedName>
</protein>
<keyword evidence="2" id="KW-1185">Reference proteome</keyword>
<sequence length="82" mass="8846">MEVEAALIQALQALNKRVGIAQPATWSRNSISSCLPCLPSARKLLGRSQGRNDTFGCGDIFVSKLLPPELQERACASLPLHT</sequence>
<accession>A0AAW1R8G2</accession>
<gene>
    <name evidence="1" type="ORF">WJX72_009358</name>
</gene>
<reference evidence="1 2" key="1">
    <citation type="journal article" date="2024" name="Nat. Commun.">
        <title>Phylogenomics reveals the evolutionary origins of lichenization in chlorophyte algae.</title>
        <authorList>
            <person name="Puginier C."/>
            <person name="Libourel C."/>
            <person name="Otte J."/>
            <person name="Skaloud P."/>
            <person name="Haon M."/>
            <person name="Grisel S."/>
            <person name="Petersen M."/>
            <person name="Berrin J.G."/>
            <person name="Delaux P.M."/>
            <person name="Dal Grande F."/>
            <person name="Keller J."/>
        </authorList>
    </citation>
    <scope>NUCLEOTIDE SEQUENCE [LARGE SCALE GENOMIC DNA]</scope>
    <source>
        <strain evidence="1 2">SAG 2043</strain>
    </source>
</reference>
<evidence type="ECO:0000313" key="2">
    <source>
        <dbReference type="Proteomes" id="UP001489004"/>
    </source>
</evidence>
<name>A0AAW1R8G2_9CHLO</name>
<dbReference type="EMBL" id="JALJOR010000001">
    <property type="protein sequence ID" value="KAK9830043.1"/>
    <property type="molecule type" value="Genomic_DNA"/>
</dbReference>
<evidence type="ECO:0000313" key="1">
    <source>
        <dbReference type="EMBL" id="KAK9830043.1"/>
    </source>
</evidence>
<dbReference type="Proteomes" id="UP001489004">
    <property type="component" value="Unassembled WGS sequence"/>
</dbReference>